<evidence type="ECO:0000256" key="7">
    <source>
        <dbReference type="SAM" id="SignalP"/>
    </source>
</evidence>
<feature type="compositionally biased region" description="Low complexity" evidence="5">
    <location>
        <begin position="355"/>
        <end position="375"/>
    </location>
</feature>
<organism evidence="8 9">
    <name type="scientific">Apiotrichum porosum</name>
    <dbReference type="NCBI Taxonomy" id="105984"/>
    <lineage>
        <taxon>Eukaryota</taxon>
        <taxon>Fungi</taxon>
        <taxon>Dikarya</taxon>
        <taxon>Basidiomycota</taxon>
        <taxon>Agaricomycotina</taxon>
        <taxon>Tremellomycetes</taxon>
        <taxon>Trichosporonales</taxon>
        <taxon>Trichosporonaceae</taxon>
        <taxon>Apiotrichum</taxon>
    </lineage>
</organism>
<keyword evidence="2 6" id="KW-0812">Transmembrane</keyword>
<reference evidence="8 9" key="1">
    <citation type="submission" date="2018-11" db="EMBL/GenBank/DDBJ databases">
        <title>Genome sequence of Apiotrichum porosum DSM 27194.</title>
        <authorList>
            <person name="Aliyu H."/>
            <person name="Gorte O."/>
            <person name="Ochsenreither K."/>
        </authorList>
    </citation>
    <scope>NUCLEOTIDE SEQUENCE [LARGE SCALE GENOMIC DNA]</scope>
    <source>
        <strain evidence="8 9">DSM 27194</strain>
    </source>
</reference>
<dbReference type="GO" id="GO:0016020">
    <property type="term" value="C:membrane"/>
    <property type="evidence" value="ECO:0007669"/>
    <property type="project" value="UniProtKB-SubCell"/>
</dbReference>
<name>A0A427XGC7_9TREE</name>
<feature type="region of interest" description="Disordered" evidence="5">
    <location>
        <begin position="610"/>
        <end position="667"/>
    </location>
</feature>
<dbReference type="EMBL" id="RSCE01000014">
    <property type="protein sequence ID" value="RSH77945.1"/>
    <property type="molecule type" value="Genomic_DNA"/>
</dbReference>
<evidence type="ECO:0000256" key="2">
    <source>
        <dbReference type="ARBA" id="ARBA00022692"/>
    </source>
</evidence>
<feature type="region of interest" description="Disordered" evidence="5">
    <location>
        <begin position="338"/>
        <end position="375"/>
    </location>
</feature>
<dbReference type="PANTHER" id="PTHR15549">
    <property type="entry name" value="PAIRED IMMUNOGLOBULIN-LIKE TYPE 2 RECEPTOR"/>
    <property type="match status" value="1"/>
</dbReference>
<accession>A0A427XGC7</accession>
<comment type="subcellular location">
    <subcellularLocation>
        <location evidence="1">Membrane</location>
        <topology evidence="1">Single-pass membrane protein</topology>
    </subcellularLocation>
</comment>
<dbReference type="InterPro" id="IPR051694">
    <property type="entry name" value="Immunoregulatory_rcpt-like"/>
</dbReference>
<feature type="signal peptide" evidence="7">
    <location>
        <begin position="1"/>
        <end position="22"/>
    </location>
</feature>
<feature type="compositionally biased region" description="Low complexity" evidence="5">
    <location>
        <begin position="338"/>
        <end position="347"/>
    </location>
</feature>
<evidence type="ECO:0000256" key="1">
    <source>
        <dbReference type="ARBA" id="ARBA00004167"/>
    </source>
</evidence>
<gene>
    <name evidence="8" type="ORF">EHS24_003019</name>
</gene>
<feature type="chain" id="PRO_5019570040" description="Peptidase A1 domain-containing protein" evidence="7">
    <location>
        <begin position="23"/>
        <end position="667"/>
    </location>
</feature>
<evidence type="ECO:0000256" key="5">
    <source>
        <dbReference type="SAM" id="MobiDB-lite"/>
    </source>
</evidence>
<keyword evidence="7" id="KW-0732">Signal</keyword>
<dbReference type="Proteomes" id="UP000279236">
    <property type="component" value="Unassembled WGS sequence"/>
</dbReference>
<dbReference type="GO" id="GO:0071944">
    <property type="term" value="C:cell periphery"/>
    <property type="evidence" value="ECO:0007669"/>
    <property type="project" value="UniProtKB-ARBA"/>
</dbReference>
<evidence type="ECO:0000256" key="6">
    <source>
        <dbReference type="SAM" id="Phobius"/>
    </source>
</evidence>
<evidence type="ECO:0000256" key="4">
    <source>
        <dbReference type="ARBA" id="ARBA00023136"/>
    </source>
</evidence>
<evidence type="ECO:0000313" key="9">
    <source>
        <dbReference type="Proteomes" id="UP000279236"/>
    </source>
</evidence>
<dbReference type="PANTHER" id="PTHR15549:SF26">
    <property type="entry name" value="AXIAL BUDDING PATTERN PROTEIN 2-RELATED"/>
    <property type="match status" value="1"/>
</dbReference>
<evidence type="ECO:0008006" key="10">
    <source>
        <dbReference type="Google" id="ProtNLM"/>
    </source>
</evidence>
<dbReference type="STRING" id="105984.A0A427XGC7"/>
<dbReference type="RefSeq" id="XP_028473092.1">
    <property type="nucleotide sequence ID" value="XM_028618725.1"/>
</dbReference>
<protein>
    <recommendedName>
        <fullName evidence="10">Peptidase A1 domain-containing protein</fullName>
    </recommendedName>
</protein>
<keyword evidence="3 6" id="KW-1133">Transmembrane helix</keyword>
<sequence length="667" mass="68363">MLHGLAKAAALAALSLTPTALAAFTPNAYFNVSLNADSPAIQYGPDALDQRFNGSYWYMQYTNSSWDSYQINEVGQGTAQAVANPPGNTSVNQYPIVAIPFTGTAIYLWGTAIPDSTTVKAPLLFWVDNQSPTNVPGNGVNESIFTYQEGLDWGNHIAYLGIVAGTLLFEGVTYTTAALTTVSDAEQVFGDIHPLIVGNSLNTDIFAYAGNWTVQTEVGGGGDQTAYPYSTAIGTNGAILRFNVPLNTSYIMINGTVGPDLGLIDFKVEPTPVYSQVSVMNQYDPWIQSARLYYVPLDPTLEYNVTIFSDTVGSGLTAMNNDKISLYSVDFFNYNQGGRSDNSNNGTSTGGLGISSGTNGTDATGNSTTTGGDAASSTAAVTKKSSNTGAIAGGVVGGVVALAAIAAALFFFCRRRSKSREQGPATFEIDESAVTSPYVQQNMSAKPMTQQVSNNNPGGYFPQQDYAGAPLLVGNAGPMANRGSVGQVSSSAGYPTSSGYASSDIMASSAVGGITPSMLSPGRESNGSHYAAAGAAGAAGAAAAGVYGNEKSQPMREMGQTQVAAPGGPSSVGASRAPAPIAAAIPSRVFAQEEDAGGVELIPPSYRPEWAGSSAAGSSSAGVGAGAGAGAAGAAAGEVDDRRPSYATSTGTGNEDWATPRGSLEKR</sequence>
<dbReference type="AlphaFoldDB" id="A0A427XGC7"/>
<dbReference type="Gene3D" id="1.20.5.510">
    <property type="entry name" value="Single helix bin"/>
    <property type="match status" value="1"/>
</dbReference>
<keyword evidence="4 6" id="KW-0472">Membrane</keyword>
<feature type="transmembrane region" description="Helical" evidence="6">
    <location>
        <begin position="390"/>
        <end position="412"/>
    </location>
</feature>
<dbReference type="GeneID" id="39587562"/>
<dbReference type="OrthoDB" id="10679602at2759"/>
<proteinExistence type="predicted"/>
<evidence type="ECO:0000256" key="3">
    <source>
        <dbReference type="ARBA" id="ARBA00022989"/>
    </source>
</evidence>
<feature type="region of interest" description="Disordered" evidence="5">
    <location>
        <begin position="551"/>
        <end position="575"/>
    </location>
</feature>
<comment type="caution">
    <text evidence="8">The sequence shown here is derived from an EMBL/GenBank/DDBJ whole genome shotgun (WGS) entry which is preliminary data.</text>
</comment>
<feature type="compositionally biased region" description="Low complexity" evidence="5">
    <location>
        <begin position="611"/>
        <end position="622"/>
    </location>
</feature>
<evidence type="ECO:0000313" key="8">
    <source>
        <dbReference type="EMBL" id="RSH77945.1"/>
    </source>
</evidence>
<keyword evidence="9" id="KW-1185">Reference proteome</keyword>